<evidence type="ECO:0000313" key="3">
    <source>
        <dbReference type="Proteomes" id="UP000053105"/>
    </source>
</evidence>
<name>A0A0M8ZRN1_9HYME</name>
<organism evidence="2 3">
    <name type="scientific">Melipona quadrifasciata</name>
    <dbReference type="NCBI Taxonomy" id="166423"/>
    <lineage>
        <taxon>Eukaryota</taxon>
        <taxon>Metazoa</taxon>
        <taxon>Ecdysozoa</taxon>
        <taxon>Arthropoda</taxon>
        <taxon>Hexapoda</taxon>
        <taxon>Insecta</taxon>
        <taxon>Pterygota</taxon>
        <taxon>Neoptera</taxon>
        <taxon>Endopterygota</taxon>
        <taxon>Hymenoptera</taxon>
        <taxon>Apocrita</taxon>
        <taxon>Aculeata</taxon>
        <taxon>Apoidea</taxon>
        <taxon>Anthophila</taxon>
        <taxon>Apidae</taxon>
        <taxon>Melipona</taxon>
    </lineage>
</organism>
<proteinExistence type="predicted"/>
<feature type="compositionally biased region" description="Basic and acidic residues" evidence="1">
    <location>
        <begin position="154"/>
        <end position="168"/>
    </location>
</feature>
<feature type="region of interest" description="Disordered" evidence="1">
    <location>
        <begin position="245"/>
        <end position="288"/>
    </location>
</feature>
<accession>A0A0M8ZRN1</accession>
<dbReference type="Proteomes" id="UP000053105">
    <property type="component" value="Unassembled WGS sequence"/>
</dbReference>
<feature type="compositionally biased region" description="Basic and acidic residues" evidence="1">
    <location>
        <begin position="245"/>
        <end position="256"/>
    </location>
</feature>
<feature type="region of interest" description="Disordered" evidence="1">
    <location>
        <begin position="1"/>
        <end position="22"/>
    </location>
</feature>
<dbReference type="AlphaFoldDB" id="A0A0M8ZRN1"/>
<feature type="region of interest" description="Disordered" evidence="1">
    <location>
        <begin position="154"/>
        <end position="210"/>
    </location>
</feature>
<evidence type="ECO:0000313" key="2">
    <source>
        <dbReference type="EMBL" id="KOX69567.1"/>
    </source>
</evidence>
<feature type="compositionally biased region" description="Basic and acidic residues" evidence="1">
    <location>
        <begin position="186"/>
        <end position="210"/>
    </location>
</feature>
<dbReference type="EMBL" id="KQ435885">
    <property type="protein sequence ID" value="KOX69567.1"/>
    <property type="molecule type" value="Genomic_DNA"/>
</dbReference>
<evidence type="ECO:0000256" key="1">
    <source>
        <dbReference type="SAM" id="MobiDB-lite"/>
    </source>
</evidence>
<keyword evidence="3" id="KW-1185">Reference proteome</keyword>
<reference evidence="2 3" key="1">
    <citation type="submission" date="2015-07" db="EMBL/GenBank/DDBJ databases">
        <title>The genome of Melipona quadrifasciata.</title>
        <authorList>
            <person name="Pan H."/>
            <person name="Kapheim K."/>
        </authorList>
    </citation>
    <scope>NUCLEOTIDE SEQUENCE [LARGE SCALE GENOMIC DNA]</scope>
    <source>
        <strain evidence="2">0111107301</strain>
        <tissue evidence="2">Whole body</tissue>
    </source>
</reference>
<protein>
    <submittedName>
        <fullName evidence="2">Uncharacterized protein</fullName>
    </submittedName>
</protein>
<feature type="compositionally biased region" description="Basic and acidic residues" evidence="1">
    <location>
        <begin position="1"/>
        <end position="12"/>
    </location>
</feature>
<sequence>MADVNRSDDERPTPNISPSSFEGFRRCETDMKTGKREVGSFHQYARRCLTLCGPPLLVTELPIEAPEALTLMPQSPLCRCPQSEGEIRRFQAEMELQAMSNLRDRRQIACKCTYAFVIELDMWIWRSDGARSGSVSTVKLAKTRPAWDCVTRHVEKDTERGEDEERPKRSGGVLARSNKKKIRTIARRDERKREGKRTTRELGRRDEKLEDARRKRKAVLVVTKVGLCQPLTSLWAPAWRTRFHEPAMQDPSKDADTPLPQKGFAKKENGAQRPPGKRGSSGNGAVAA</sequence>
<gene>
    <name evidence="2" type="ORF">WN51_05121</name>
</gene>